<gene>
    <name evidence="2" type="ORF">GPM918_LOCUS10303</name>
    <name evidence="3" type="ORF">SRO942_LOCUS10304</name>
</gene>
<comment type="caution">
    <text evidence="2">The sequence shown here is derived from an EMBL/GenBank/DDBJ whole genome shotgun (WGS) entry which is preliminary data.</text>
</comment>
<keyword evidence="4" id="KW-1185">Reference proteome</keyword>
<keyword evidence="1" id="KW-1133">Transmembrane helix</keyword>
<protein>
    <submittedName>
        <fullName evidence="2">Uncharacterized protein</fullName>
    </submittedName>
</protein>
<dbReference type="SUPFAM" id="SSF81321">
    <property type="entry name" value="Family A G protein-coupled receptor-like"/>
    <property type="match status" value="1"/>
</dbReference>
<name>A0A814BXI5_9BILA</name>
<accession>A0A814BXI5</accession>
<evidence type="ECO:0000256" key="1">
    <source>
        <dbReference type="SAM" id="Phobius"/>
    </source>
</evidence>
<reference evidence="2" key="1">
    <citation type="submission" date="2021-02" db="EMBL/GenBank/DDBJ databases">
        <authorList>
            <person name="Nowell W R."/>
        </authorList>
    </citation>
    <scope>NUCLEOTIDE SEQUENCE</scope>
</reference>
<proteinExistence type="predicted"/>
<dbReference type="EMBL" id="CAJNOQ010002015">
    <property type="protein sequence ID" value="CAF0933302.1"/>
    <property type="molecule type" value="Genomic_DNA"/>
</dbReference>
<evidence type="ECO:0000313" key="2">
    <source>
        <dbReference type="EMBL" id="CAF0933302.1"/>
    </source>
</evidence>
<dbReference type="Proteomes" id="UP000681722">
    <property type="component" value="Unassembled WGS sequence"/>
</dbReference>
<organism evidence="2 4">
    <name type="scientific">Didymodactylos carnosus</name>
    <dbReference type="NCBI Taxonomy" id="1234261"/>
    <lineage>
        <taxon>Eukaryota</taxon>
        <taxon>Metazoa</taxon>
        <taxon>Spiralia</taxon>
        <taxon>Gnathifera</taxon>
        <taxon>Rotifera</taxon>
        <taxon>Eurotatoria</taxon>
        <taxon>Bdelloidea</taxon>
        <taxon>Philodinida</taxon>
        <taxon>Philodinidae</taxon>
        <taxon>Didymodactylos</taxon>
    </lineage>
</organism>
<keyword evidence="1" id="KW-0812">Transmembrane</keyword>
<feature type="transmembrane region" description="Helical" evidence="1">
    <location>
        <begin position="108"/>
        <end position="128"/>
    </location>
</feature>
<evidence type="ECO:0000313" key="4">
    <source>
        <dbReference type="Proteomes" id="UP000663829"/>
    </source>
</evidence>
<dbReference type="AlphaFoldDB" id="A0A814BXI5"/>
<evidence type="ECO:0000313" key="3">
    <source>
        <dbReference type="EMBL" id="CAF3710937.1"/>
    </source>
</evidence>
<sequence length="223" mass="25780">MTTQSYEKKTKVKRSWWFEEEANLLLNLLKDEKISNEMASLRNLVGTQNEHLRSKLTRTLTMVSVIFLILYFPHAITQCAQYLLIVIHSKCNLKFILTLRILSRLCELLNIAALGINFFLYILGVTVYRTAAIQMLHLDNFSVFERLTSENKSLVSTQNRSLISRTSRQMDTLDGFIQSPEKNKRKHLFVMNNLPNNGSSLSSPYLLEHRRTIGEDVQNSVIL</sequence>
<dbReference type="EMBL" id="CAJOBC010002015">
    <property type="protein sequence ID" value="CAF3710937.1"/>
    <property type="molecule type" value="Genomic_DNA"/>
</dbReference>
<keyword evidence="1" id="KW-0472">Membrane</keyword>
<dbReference type="Proteomes" id="UP000663829">
    <property type="component" value="Unassembled WGS sequence"/>
</dbReference>
<dbReference type="Gene3D" id="1.20.1070.10">
    <property type="entry name" value="Rhodopsin 7-helix transmembrane proteins"/>
    <property type="match status" value="1"/>
</dbReference>
<dbReference type="OrthoDB" id="10005800at2759"/>
<feature type="transmembrane region" description="Helical" evidence="1">
    <location>
        <begin position="62"/>
        <end position="87"/>
    </location>
</feature>